<dbReference type="Pfam" id="PF00327">
    <property type="entry name" value="Ribosomal_L30"/>
    <property type="match status" value="1"/>
</dbReference>
<evidence type="ECO:0000256" key="4">
    <source>
        <dbReference type="ARBA" id="ARBA00023274"/>
    </source>
</evidence>
<dbReference type="PIRSF" id="PIRSF002211">
    <property type="entry name" value="Ribosomal_L30_bac-type"/>
    <property type="match status" value="1"/>
</dbReference>
<organism evidence="7">
    <name type="scientific">uncultured Desulfobacterium sp</name>
    <dbReference type="NCBI Taxonomy" id="201089"/>
    <lineage>
        <taxon>Bacteria</taxon>
        <taxon>Pseudomonadati</taxon>
        <taxon>Thermodesulfobacteriota</taxon>
        <taxon>Desulfobacteria</taxon>
        <taxon>Desulfobacterales</taxon>
        <taxon>Desulfobacteriaceae</taxon>
        <taxon>Desulfobacterium</taxon>
        <taxon>environmental samples</taxon>
    </lineage>
</organism>
<dbReference type="Gene3D" id="3.30.1390.20">
    <property type="entry name" value="Ribosomal protein L30, ferredoxin-like fold domain"/>
    <property type="match status" value="1"/>
</dbReference>
<dbReference type="EMBL" id="FR695872">
    <property type="protein sequence ID" value="CBX29565.1"/>
    <property type="molecule type" value="Genomic_DNA"/>
</dbReference>
<sequence length="65" mass="7198">MSGILKITLVKSMIGRPEKHRKVLTGIGLTKLNKTVELMDTPSIRGMIGKVSHLVKAEEKIDEVK</sequence>
<dbReference type="NCBIfam" id="TIGR01308">
    <property type="entry name" value="rpmD_bact"/>
    <property type="match status" value="1"/>
</dbReference>
<evidence type="ECO:0000256" key="3">
    <source>
        <dbReference type="ARBA" id="ARBA00022980"/>
    </source>
</evidence>
<evidence type="ECO:0000313" key="7">
    <source>
        <dbReference type="EMBL" id="CBX29565.1"/>
    </source>
</evidence>
<dbReference type="SUPFAM" id="SSF55129">
    <property type="entry name" value="Ribosomal protein L30p/L7e"/>
    <property type="match status" value="1"/>
</dbReference>
<dbReference type="InterPro" id="IPR036919">
    <property type="entry name" value="Ribo_uL30_ferredoxin-like_sf"/>
</dbReference>
<gene>
    <name evidence="7" type="ORF">N47_J05460</name>
</gene>
<feature type="domain" description="Large ribosomal subunit protein uL30-like ferredoxin-like fold" evidence="6">
    <location>
        <begin position="5"/>
        <end position="55"/>
    </location>
</feature>
<evidence type="ECO:0000259" key="6">
    <source>
        <dbReference type="Pfam" id="PF00327"/>
    </source>
</evidence>
<comment type="similarity">
    <text evidence="1">Belongs to the universal ribosomal protein uL30 family.</text>
</comment>
<dbReference type="InterPro" id="IPR005996">
    <property type="entry name" value="Ribosomal_uL30_bac-type"/>
</dbReference>
<evidence type="ECO:0000256" key="2">
    <source>
        <dbReference type="ARBA" id="ARBA00011838"/>
    </source>
</evidence>
<dbReference type="FunFam" id="3.30.1390.20:FF:000001">
    <property type="entry name" value="50S ribosomal protein L30"/>
    <property type="match status" value="1"/>
</dbReference>
<keyword evidence="3 7" id="KW-0689">Ribosomal protein</keyword>
<evidence type="ECO:0000256" key="1">
    <source>
        <dbReference type="ARBA" id="ARBA00007594"/>
    </source>
</evidence>
<dbReference type="InterPro" id="IPR016082">
    <property type="entry name" value="Ribosomal_uL30_ferredoxin-like"/>
</dbReference>
<dbReference type="AlphaFoldDB" id="E1YG71"/>
<protein>
    <recommendedName>
        <fullName evidence="5">50S ribosomal protein L30</fullName>
    </recommendedName>
</protein>
<dbReference type="GO" id="GO:0006412">
    <property type="term" value="P:translation"/>
    <property type="evidence" value="ECO:0007669"/>
    <property type="project" value="InterPro"/>
</dbReference>
<accession>E1YG71</accession>
<name>E1YG71_9BACT</name>
<dbReference type="GO" id="GO:0022625">
    <property type="term" value="C:cytosolic large ribosomal subunit"/>
    <property type="evidence" value="ECO:0007669"/>
    <property type="project" value="TreeGrafter"/>
</dbReference>
<comment type="subunit">
    <text evidence="2">Part of the 50S ribosomal subunit.</text>
</comment>
<evidence type="ECO:0000256" key="5">
    <source>
        <dbReference type="ARBA" id="ARBA00035492"/>
    </source>
</evidence>
<proteinExistence type="inferred from homology"/>
<dbReference type="PANTHER" id="PTHR15892:SF2">
    <property type="entry name" value="LARGE RIBOSOMAL SUBUNIT PROTEIN UL30M"/>
    <property type="match status" value="1"/>
</dbReference>
<keyword evidence="4" id="KW-0687">Ribonucleoprotein</keyword>
<dbReference type="GO" id="GO:0003735">
    <property type="term" value="F:structural constituent of ribosome"/>
    <property type="evidence" value="ECO:0007669"/>
    <property type="project" value="InterPro"/>
</dbReference>
<dbReference type="PANTHER" id="PTHR15892">
    <property type="entry name" value="MITOCHONDRIAL RIBOSOMAL PROTEIN L30"/>
    <property type="match status" value="1"/>
</dbReference>
<dbReference type="CDD" id="cd01658">
    <property type="entry name" value="Ribosomal_L30"/>
    <property type="match status" value="1"/>
</dbReference>
<dbReference type="HAMAP" id="MF_01371_B">
    <property type="entry name" value="Ribosomal_uL30_B"/>
    <property type="match status" value="1"/>
</dbReference>
<reference evidence="7" key="1">
    <citation type="journal article" date="2011" name="Environ. Microbiol.">
        <title>Genomic insights into the metabolic potential of the polycyclic aromatic hydrocarbon degrading sulfate-reducing Deltaproteobacterium N47.</title>
        <authorList>
            <person name="Bergmann F."/>
            <person name="Selesi D."/>
            <person name="Weinmaier T."/>
            <person name="Tischler P."/>
            <person name="Rattei T."/>
            <person name="Meckenstock R.U."/>
        </authorList>
    </citation>
    <scope>NUCLEOTIDE SEQUENCE</scope>
</reference>